<dbReference type="EMBL" id="CZVU01000012">
    <property type="protein sequence ID" value="CUS98427.1"/>
    <property type="molecule type" value="Genomic_DNA"/>
</dbReference>
<dbReference type="PANTHER" id="PTHR43156:SF2">
    <property type="entry name" value="STAGE II SPORULATION PROTEIN E"/>
    <property type="match status" value="1"/>
</dbReference>
<sequence length="487" mass="55281">MIERIIKIYTEKFSQFSNSEFAVVDKEGKLIARTKNYEDFEGGVRVELNSNYGTMYLYIKPSADFEREVQLLKFLYTELLNYEGYIEDLVRELAHRQEELGIVYDIIAKASLVFDEAEIVKIIVEKVNSLIYPKACVVGIFEGDVLNQKYISGEISDEIRLEAGRLIERAIENKNFVISSVHSGGSMRGLLAVPMFSGDSAVGGIFVCGEGRNFDTVEAKLLLTLGNYAGIILYRNKLVEEIKRAEVLRQEIEIARRIQENLLPKEIPHFEGLDVHAFIKPSSSVGGDYYDFISNKGKMMFLIADVSGHGIGAALLLSSLRSVIRLMYEFTPNISEFLKAINRVIYKDTFEMGMYSTLFVCEYYPEDLLVYGNAGHIPPIFFKRDDGNIFELEAHGSPIGLFEDESYEFNKIRLSKGDIVIIFTDGLVEMRGQSDEFFGVERLKEIVYENCDKSAFEICNVIVDEVMKFKGGAEQRDDITLLVLKKI</sequence>
<dbReference type="PANTHER" id="PTHR43156">
    <property type="entry name" value="STAGE II SPORULATION PROTEIN E-RELATED"/>
    <property type="match status" value="1"/>
</dbReference>
<dbReference type="Gene3D" id="3.60.40.10">
    <property type="entry name" value="PPM-type phosphatase domain"/>
    <property type="match status" value="1"/>
</dbReference>
<dbReference type="Gene3D" id="3.30.450.40">
    <property type="match status" value="1"/>
</dbReference>
<dbReference type="Pfam" id="PF07228">
    <property type="entry name" value="SpoIIE"/>
    <property type="match status" value="1"/>
</dbReference>
<dbReference type="Proteomes" id="UP000243065">
    <property type="component" value="Unassembled WGS sequence"/>
</dbReference>
<dbReference type="InterPro" id="IPR036457">
    <property type="entry name" value="PPM-type-like_dom_sf"/>
</dbReference>
<evidence type="ECO:0000313" key="3">
    <source>
        <dbReference type="EMBL" id="CUS98427.1"/>
    </source>
</evidence>
<protein>
    <submittedName>
        <fullName evidence="3">Sigma-B regulation protein RsbU (Phosphoserine phosphatase)</fullName>
    </submittedName>
</protein>
<dbReference type="OrthoDB" id="9763484at2"/>
<dbReference type="SUPFAM" id="SSF55781">
    <property type="entry name" value="GAF domain-like"/>
    <property type="match status" value="1"/>
</dbReference>
<reference evidence="3 4" key="1">
    <citation type="submission" date="2015-11" db="EMBL/GenBank/DDBJ databases">
        <authorList>
            <person name="Varghese N."/>
        </authorList>
    </citation>
    <scope>NUCLEOTIDE SEQUENCE [LARGE SCALE GENOMIC DNA]</scope>
    <source>
        <strain evidence="3 4">JGI-24</strain>
    </source>
</reference>
<keyword evidence="4" id="KW-1185">Reference proteome</keyword>
<evidence type="ECO:0000313" key="4">
    <source>
        <dbReference type="Proteomes" id="UP000243065"/>
    </source>
</evidence>
<dbReference type="AlphaFoldDB" id="A0A656D3I7"/>
<feature type="domain" description="PPM-type phosphatase" evidence="2">
    <location>
        <begin position="270"/>
        <end position="486"/>
    </location>
</feature>
<dbReference type="GO" id="GO:0016791">
    <property type="term" value="F:phosphatase activity"/>
    <property type="evidence" value="ECO:0007669"/>
    <property type="project" value="TreeGrafter"/>
</dbReference>
<keyword evidence="1" id="KW-0378">Hydrolase</keyword>
<dbReference type="InterPro" id="IPR001932">
    <property type="entry name" value="PPM-type_phosphatase-like_dom"/>
</dbReference>
<evidence type="ECO:0000256" key="1">
    <source>
        <dbReference type="ARBA" id="ARBA00022801"/>
    </source>
</evidence>
<organism evidence="3 4">
    <name type="scientific">Kryptobacter tengchongensis</name>
    <dbReference type="NCBI Taxonomy" id="1643429"/>
    <lineage>
        <taxon>Bacteria</taxon>
        <taxon>Pseudomonadati</taxon>
        <taxon>Candidatus Kryptoniota</taxon>
        <taxon>Candidatus Kryptobacter</taxon>
    </lineage>
</organism>
<evidence type="ECO:0000259" key="2">
    <source>
        <dbReference type="SMART" id="SM00331"/>
    </source>
</evidence>
<accession>A0A656D3I7</accession>
<gene>
    <name evidence="3" type="ORF">JGI24_00444</name>
</gene>
<dbReference type="InterPro" id="IPR029016">
    <property type="entry name" value="GAF-like_dom_sf"/>
</dbReference>
<dbReference type="SMART" id="SM00331">
    <property type="entry name" value="PP2C_SIG"/>
    <property type="match status" value="1"/>
</dbReference>
<dbReference type="SUPFAM" id="SSF81606">
    <property type="entry name" value="PP2C-like"/>
    <property type="match status" value="1"/>
</dbReference>
<name>A0A656D3I7_KRYT1</name>
<dbReference type="InterPro" id="IPR052016">
    <property type="entry name" value="Bact_Sigma-Reg"/>
</dbReference>
<proteinExistence type="predicted"/>
<dbReference type="RefSeq" id="WP_072149912.1">
    <property type="nucleotide sequence ID" value="NZ_CZVU01000012.1"/>
</dbReference>